<dbReference type="Pfam" id="PF16844">
    <property type="entry name" value="DIMCO_N"/>
    <property type="match status" value="1"/>
</dbReference>
<evidence type="ECO:0000313" key="5">
    <source>
        <dbReference type="EMBL" id="MBK1629206.1"/>
    </source>
</evidence>
<accession>A0ABS1CB99</accession>
<dbReference type="PANTHER" id="PTHR33937">
    <property type="entry name" value="IRON-MOLYBDENUM PROTEIN-RELATED-RELATED"/>
    <property type="match status" value="1"/>
</dbReference>
<dbReference type="Proteomes" id="UP000748752">
    <property type="component" value="Unassembled WGS sequence"/>
</dbReference>
<proteinExistence type="inferred from homology"/>
<feature type="domain" description="Dinitrogenase iron-molybdenum cofactor N-terminal" evidence="4">
    <location>
        <begin position="10"/>
        <end position="92"/>
    </location>
</feature>
<dbReference type="InterPro" id="IPR031763">
    <property type="entry name" value="NafY_N"/>
</dbReference>
<feature type="domain" description="Dinitrogenase iron-molybdenum cofactor biosynthesis" evidence="3">
    <location>
        <begin position="122"/>
        <end position="210"/>
    </location>
</feature>
<evidence type="ECO:0000259" key="3">
    <source>
        <dbReference type="Pfam" id="PF02579"/>
    </source>
</evidence>
<name>A0ABS1CB99_9GAMM</name>
<dbReference type="Gene3D" id="3.30.420.130">
    <property type="entry name" value="Dinitrogenase iron-molybdenum cofactor biosynthesis domain"/>
    <property type="match status" value="1"/>
</dbReference>
<dbReference type="EMBL" id="NRRV01000001">
    <property type="protein sequence ID" value="MBK1629206.1"/>
    <property type="molecule type" value="Genomic_DNA"/>
</dbReference>
<keyword evidence="6" id="KW-1185">Reference proteome</keyword>
<dbReference type="InterPro" id="IPR036105">
    <property type="entry name" value="DiNase_FeMo-co_biosyn_sf"/>
</dbReference>
<organism evidence="5 6">
    <name type="scientific">Thiohalocapsa halophila</name>
    <dbReference type="NCBI Taxonomy" id="69359"/>
    <lineage>
        <taxon>Bacteria</taxon>
        <taxon>Pseudomonadati</taxon>
        <taxon>Pseudomonadota</taxon>
        <taxon>Gammaproteobacteria</taxon>
        <taxon>Chromatiales</taxon>
        <taxon>Chromatiaceae</taxon>
        <taxon>Thiohalocapsa</taxon>
    </lineage>
</organism>
<dbReference type="PANTHER" id="PTHR33937:SF1">
    <property type="entry name" value="IRON-MOLIBDENUM COFACTOR PROCESSING PROTEIN"/>
    <property type="match status" value="1"/>
</dbReference>
<evidence type="ECO:0000259" key="4">
    <source>
        <dbReference type="Pfam" id="PF16844"/>
    </source>
</evidence>
<keyword evidence="2" id="KW-0535">Nitrogen fixation</keyword>
<comment type="caution">
    <text evidence="5">The sequence shown here is derived from an EMBL/GenBank/DDBJ whole genome shotgun (WGS) entry which is preliminary data.</text>
</comment>
<comment type="similarity">
    <text evidence="1">Belongs to the NifX/NifY family.</text>
</comment>
<dbReference type="InterPro" id="IPR034169">
    <property type="entry name" value="NifX-like"/>
</dbReference>
<dbReference type="SUPFAM" id="SSF53146">
    <property type="entry name" value="Nitrogenase accessory factor-like"/>
    <property type="match status" value="1"/>
</dbReference>
<dbReference type="RefSeq" id="WP_200232878.1">
    <property type="nucleotide sequence ID" value="NZ_NRRV01000001.1"/>
</dbReference>
<dbReference type="InterPro" id="IPR003731">
    <property type="entry name" value="Di-Nase_FeMo-co_biosynth"/>
</dbReference>
<evidence type="ECO:0000256" key="1">
    <source>
        <dbReference type="ARBA" id="ARBA00010285"/>
    </source>
</evidence>
<protein>
    <submittedName>
        <fullName evidence="5">Dinitrogenase iron-molybdenum cofactor biosynthesis protein</fullName>
    </submittedName>
</protein>
<reference evidence="5 6" key="1">
    <citation type="journal article" date="2020" name="Microorganisms">
        <title>Osmotic Adaptation and Compatible Solute Biosynthesis of Phototrophic Bacteria as Revealed from Genome Analyses.</title>
        <authorList>
            <person name="Imhoff J.F."/>
            <person name="Rahn T."/>
            <person name="Kunzel S."/>
            <person name="Keller A."/>
            <person name="Neulinger S.C."/>
        </authorList>
    </citation>
    <scope>NUCLEOTIDE SEQUENCE [LARGE SCALE GENOMIC DNA]</scope>
    <source>
        <strain evidence="5 6">DSM 6210</strain>
    </source>
</reference>
<dbReference type="Gene3D" id="1.10.150.590">
    <property type="entry name" value="Dinitrogenase iron-molybdenum cofactor, N-terminal"/>
    <property type="match status" value="1"/>
</dbReference>
<dbReference type="InterPro" id="IPR051840">
    <property type="entry name" value="NifX/NifY_domain"/>
</dbReference>
<dbReference type="InterPro" id="IPR038127">
    <property type="entry name" value="NafY_N_sf"/>
</dbReference>
<dbReference type="Pfam" id="PF02579">
    <property type="entry name" value="Nitro_FeMo-Co"/>
    <property type="match status" value="1"/>
</dbReference>
<gene>
    <name evidence="5" type="ORF">CKO31_00360</name>
</gene>
<sequence>MNDAQNPHVLSEDIALRIGLAARALPETDPARLLQVLADVVGLPPSISALDGLTVKQLKAAADGELAEVDAESLKAALALLKGQGADIEPPPSIEAPLTDPPLTEADPPAGSIRVACASNGGELLDGHFGSCRRFLVYQVAAGGQRLIDIRDIDAGAQVDDKNAHRAELIQDCHVLFVASIGGPAAAKVVKQDIHPVKFPQGGDAREQVAVLAGLLADKPPPWLAKIMGQATDERVRFERDTEEA</sequence>
<evidence type="ECO:0000313" key="6">
    <source>
        <dbReference type="Proteomes" id="UP000748752"/>
    </source>
</evidence>
<evidence type="ECO:0000256" key="2">
    <source>
        <dbReference type="ARBA" id="ARBA00023231"/>
    </source>
</evidence>
<dbReference type="CDD" id="cd00853">
    <property type="entry name" value="NifX"/>
    <property type="match status" value="1"/>
</dbReference>